<gene>
    <name evidence="1" type="ORF">LMF89_22025</name>
</gene>
<proteinExistence type="predicted"/>
<dbReference type="RefSeq" id="WP_229536929.1">
    <property type="nucleotide sequence ID" value="NZ_JAJHJB010000046.1"/>
</dbReference>
<sequence>MNEKFIQVKDFSTPNSEYDFVDWLRKLVFADHLSDTDKLALLISDISMTADNSATIEYKNGNKFKLTIEKM</sequence>
<dbReference type="EMBL" id="JAJHJB010000046">
    <property type="protein sequence ID" value="MCC5468018.1"/>
    <property type="molecule type" value="Genomic_DNA"/>
</dbReference>
<accession>A0ABS8HXX6</accession>
<comment type="caution">
    <text evidence="1">The sequence shown here is derived from an EMBL/GenBank/DDBJ whole genome shotgun (WGS) entry which is preliminary data.</text>
</comment>
<name>A0ABS8HXX6_9FIRM</name>
<organism evidence="1 2">
    <name type="scientific">Pelosinus baikalensis</name>
    <dbReference type="NCBI Taxonomy" id="2892015"/>
    <lineage>
        <taxon>Bacteria</taxon>
        <taxon>Bacillati</taxon>
        <taxon>Bacillota</taxon>
        <taxon>Negativicutes</taxon>
        <taxon>Selenomonadales</taxon>
        <taxon>Sporomusaceae</taxon>
        <taxon>Pelosinus</taxon>
    </lineage>
</organism>
<dbReference type="Proteomes" id="UP001165492">
    <property type="component" value="Unassembled WGS sequence"/>
</dbReference>
<reference evidence="1" key="1">
    <citation type="submission" date="2021-11" db="EMBL/GenBank/DDBJ databases">
        <title>Description of a new species Pelosinus isolated from the bottom sediments of Lake Baikal.</title>
        <authorList>
            <person name="Zakharyuk A."/>
        </authorList>
    </citation>
    <scope>NUCLEOTIDE SEQUENCE</scope>
    <source>
        <strain evidence="1">Bkl1</strain>
    </source>
</reference>
<keyword evidence="2" id="KW-1185">Reference proteome</keyword>
<protein>
    <submittedName>
        <fullName evidence="1">Uncharacterized protein</fullName>
    </submittedName>
</protein>
<evidence type="ECO:0000313" key="1">
    <source>
        <dbReference type="EMBL" id="MCC5468018.1"/>
    </source>
</evidence>
<evidence type="ECO:0000313" key="2">
    <source>
        <dbReference type="Proteomes" id="UP001165492"/>
    </source>
</evidence>